<dbReference type="AlphaFoldDB" id="A0A2C9ZTP3"/>
<comment type="caution">
    <text evidence="1">The sequence shown here is derived from an EMBL/GenBank/DDBJ whole genome shotgun (WGS) entry which is preliminary data.</text>
</comment>
<sequence>MRHRLSPPPYPADVAAQLTAFWHGVAALEVKYDMYFTSTLSRRSSWSEPQPSTLAENLVLQCTKTPVRLSLHPHLPEEIARDTRALFQQLFGQ</sequence>
<gene>
    <name evidence="1" type="ORF">BXP70_28635</name>
</gene>
<protein>
    <submittedName>
        <fullName evidence="1">Uncharacterized protein</fullName>
    </submittedName>
</protein>
<proteinExistence type="predicted"/>
<dbReference type="Proteomes" id="UP000194873">
    <property type="component" value="Unassembled WGS sequence"/>
</dbReference>
<dbReference type="RefSeq" id="WP_143436778.1">
    <property type="nucleotide sequence ID" value="NZ_MTSE01000067.1"/>
</dbReference>
<evidence type="ECO:0000313" key="2">
    <source>
        <dbReference type="Proteomes" id="UP000194873"/>
    </source>
</evidence>
<accession>A0A2C9ZTP3</accession>
<organism evidence="1 2">
    <name type="scientific">Hymenobacter crusticola</name>
    <dbReference type="NCBI Taxonomy" id="1770526"/>
    <lineage>
        <taxon>Bacteria</taxon>
        <taxon>Pseudomonadati</taxon>
        <taxon>Bacteroidota</taxon>
        <taxon>Cytophagia</taxon>
        <taxon>Cytophagales</taxon>
        <taxon>Hymenobacteraceae</taxon>
        <taxon>Hymenobacter</taxon>
    </lineage>
</organism>
<name>A0A2C9ZTP3_9BACT</name>
<dbReference type="EMBL" id="MTSE01000067">
    <property type="protein sequence ID" value="OUJ67739.1"/>
    <property type="molecule type" value="Genomic_DNA"/>
</dbReference>
<keyword evidence="2" id="KW-1185">Reference proteome</keyword>
<evidence type="ECO:0000313" key="1">
    <source>
        <dbReference type="EMBL" id="OUJ67739.1"/>
    </source>
</evidence>
<reference evidence="1 2" key="1">
    <citation type="submission" date="2017-01" db="EMBL/GenBank/DDBJ databases">
        <title>A new Hymenobacter.</title>
        <authorList>
            <person name="Liang Y."/>
            <person name="Feng F."/>
        </authorList>
    </citation>
    <scope>NUCLEOTIDE SEQUENCE [LARGE SCALE GENOMIC DNA]</scope>
    <source>
        <strain evidence="1">MIMBbqt21</strain>
    </source>
</reference>